<feature type="compositionally biased region" description="Basic and acidic residues" evidence="5">
    <location>
        <begin position="34"/>
        <end position="59"/>
    </location>
</feature>
<dbReference type="Proteomes" id="UP000014463">
    <property type="component" value="Unassembled WGS sequence"/>
</dbReference>
<accession>S2L7X5</accession>
<evidence type="ECO:0000259" key="7">
    <source>
        <dbReference type="Pfam" id="PF01343"/>
    </source>
</evidence>
<dbReference type="SUPFAM" id="SSF52096">
    <property type="entry name" value="ClpP/crotonase"/>
    <property type="match status" value="1"/>
</dbReference>
<dbReference type="Pfam" id="PF01343">
    <property type="entry name" value="Peptidase_S49"/>
    <property type="match status" value="1"/>
</dbReference>
<dbReference type="GO" id="GO:0006508">
    <property type="term" value="P:proteolysis"/>
    <property type="evidence" value="ECO:0007669"/>
    <property type="project" value="UniProtKB-KW"/>
</dbReference>
<dbReference type="PATRIC" id="fig|1121939.11.peg.155"/>
<evidence type="ECO:0000256" key="3">
    <source>
        <dbReference type="ARBA" id="ARBA00022801"/>
    </source>
</evidence>
<dbReference type="InterPro" id="IPR004635">
    <property type="entry name" value="Pept_S49_SppA"/>
</dbReference>
<comment type="similarity">
    <text evidence="1">Belongs to the peptidase S49 family.</text>
</comment>
<dbReference type="STRING" id="1121939.L861_00860"/>
<dbReference type="InterPro" id="IPR047272">
    <property type="entry name" value="S49_SppA_C"/>
</dbReference>
<organism evidence="8 9">
    <name type="scientific">Litchfieldella anticariensis (strain DSM 16096 / CECT 5854 / CIP 108499 / LMG 22089 / FP35)</name>
    <name type="common">Halomonas anticariensis</name>
    <dbReference type="NCBI Taxonomy" id="1121939"/>
    <lineage>
        <taxon>Bacteria</taxon>
        <taxon>Pseudomonadati</taxon>
        <taxon>Pseudomonadota</taxon>
        <taxon>Gammaproteobacteria</taxon>
        <taxon>Oceanospirillales</taxon>
        <taxon>Halomonadaceae</taxon>
        <taxon>Litchfieldella</taxon>
    </lineage>
</organism>
<dbReference type="OrthoDB" id="9764363at2"/>
<keyword evidence="6" id="KW-1133">Transmembrane helix</keyword>
<dbReference type="PANTHER" id="PTHR42987:SF8">
    <property type="entry name" value="PROTEINASE"/>
    <property type="match status" value="1"/>
</dbReference>
<keyword evidence="6" id="KW-0812">Transmembrane</keyword>
<dbReference type="PANTHER" id="PTHR42987">
    <property type="entry name" value="PEPTIDASE S49"/>
    <property type="match status" value="1"/>
</dbReference>
<dbReference type="InterPro" id="IPR002142">
    <property type="entry name" value="Peptidase_S49"/>
</dbReference>
<proteinExistence type="inferred from homology"/>
<dbReference type="Gene3D" id="3.90.226.10">
    <property type="entry name" value="2-enoyl-CoA Hydratase, Chain A, domain 1"/>
    <property type="match status" value="1"/>
</dbReference>
<dbReference type="AlphaFoldDB" id="S2L7X5"/>
<name>S2L7X5_LITA3</name>
<evidence type="ECO:0000256" key="5">
    <source>
        <dbReference type="SAM" id="MobiDB-lite"/>
    </source>
</evidence>
<keyword evidence="6" id="KW-0472">Membrane</keyword>
<feature type="compositionally biased region" description="Basic and acidic residues" evidence="5">
    <location>
        <begin position="1"/>
        <end position="11"/>
    </location>
</feature>
<dbReference type="InterPro" id="IPR029045">
    <property type="entry name" value="ClpP/crotonase-like_dom_sf"/>
</dbReference>
<evidence type="ECO:0000256" key="6">
    <source>
        <dbReference type="SAM" id="Phobius"/>
    </source>
</evidence>
<sequence>MSDDKHQDGHGNDSGNDNGNDYDKWTQGPQVSAEEEKRRREARDAELGSDEHAGDDAETLRERQRLAQLAMMDRWIDGVLVEQRRSRRWKLFFRFFFAALILALLITTAYGLYSAAQPSIPSAPHLGVVKVEGVIDSESPANAERIIEGLGRAWESESTRAVVLHINSPGGSPVQSQRVYREIMRLRDRGDKPIIAVIEDVGASGAYYIASAADEIISAPSSLVGSIGVVFSSFGLEEAIERLGVERRIFTAGDNKAFLDPFSSIAPQQREFWQQVLDTTHRQFIDAVKEGRGERLTNDERLFSGLIWTGEQAVELGLVDGINTLDGLARERLEEPRLRDYTPQLDPFERLSRQFGRVAAEWLGVPRSQSPVRYQVY</sequence>
<reference evidence="8 9" key="1">
    <citation type="journal article" date="2013" name="Genome Announc.">
        <title>Draft genome sequence of the moderately halophilic gammaproteobacterium Halomonas anticariensis FP35.</title>
        <authorList>
            <person name="Tahrioui A."/>
            <person name="Quesada E."/>
            <person name="Llamas I."/>
        </authorList>
    </citation>
    <scope>NUCLEOTIDE SEQUENCE [LARGE SCALE GENOMIC DNA]</scope>
    <source>
        <strain evidence="9">DSM 16096 / CECT 5854 / LMG 22089 / FP35</strain>
    </source>
</reference>
<feature type="transmembrane region" description="Helical" evidence="6">
    <location>
        <begin position="91"/>
        <end position="113"/>
    </location>
</feature>
<dbReference type="EMBL" id="ASTJ01000011">
    <property type="protein sequence ID" value="EPC03879.1"/>
    <property type="molecule type" value="Genomic_DNA"/>
</dbReference>
<protein>
    <recommendedName>
        <fullName evidence="7">Peptidase S49 domain-containing protein</fullName>
    </recommendedName>
</protein>
<evidence type="ECO:0000313" key="8">
    <source>
        <dbReference type="EMBL" id="EPC03879.1"/>
    </source>
</evidence>
<comment type="caution">
    <text evidence="8">The sequence shown here is derived from an EMBL/GenBank/DDBJ whole genome shotgun (WGS) entry which is preliminary data.</text>
</comment>
<dbReference type="GO" id="GO:0008236">
    <property type="term" value="F:serine-type peptidase activity"/>
    <property type="evidence" value="ECO:0007669"/>
    <property type="project" value="UniProtKB-KW"/>
</dbReference>
<dbReference type="eggNOG" id="COG0616">
    <property type="taxonomic scope" value="Bacteria"/>
</dbReference>
<dbReference type="CDD" id="cd07023">
    <property type="entry name" value="S49_Sppa_N_C"/>
    <property type="match status" value="1"/>
</dbReference>
<evidence type="ECO:0000256" key="1">
    <source>
        <dbReference type="ARBA" id="ARBA00008683"/>
    </source>
</evidence>
<feature type="domain" description="Peptidase S49" evidence="7">
    <location>
        <begin position="191"/>
        <end position="330"/>
    </location>
</feature>
<dbReference type="RefSeq" id="WP_016414613.1">
    <property type="nucleotide sequence ID" value="NZ_AUAB01000041.1"/>
</dbReference>
<keyword evidence="4" id="KW-0720">Serine protease</keyword>
<gene>
    <name evidence="8" type="ORF">L861_00860</name>
</gene>
<evidence type="ECO:0000256" key="4">
    <source>
        <dbReference type="ARBA" id="ARBA00022825"/>
    </source>
</evidence>
<feature type="region of interest" description="Disordered" evidence="5">
    <location>
        <begin position="1"/>
        <end position="59"/>
    </location>
</feature>
<evidence type="ECO:0000256" key="2">
    <source>
        <dbReference type="ARBA" id="ARBA00022670"/>
    </source>
</evidence>
<keyword evidence="9" id="KW-1185">Reference proteome</keyword>
<dbReference type="Gene3D" id="6.20.330.10">
    <property type="match status" value="1"/>
</dbReference>
<keyword evidence="3" id="KW-0378">Hydrolase</keyword>
<evidence type="ECO:0000313" key="9">
    <source>
        <dbReference type="Proteomes" id="UP000014463"/>
    </source>
</evidence>
<keyword evidence="2" id="KW-0645">Protease</keyword>
<dbReference type="NCBIfam" id="TIGR00706">
    <property type="entry name" value="SppA_dom"/>
    <property type="match status" value="1"/>
</dbReference>